<protein>
    <recommendedName>
        <fullName evidence="4">Reverse transcriptase domain-containing protein</fullName>
    </recommendedName>
</protein>
<proteinExistence type="predicted"/>
<feature type="region of interest" description="Disordered" evidence="1">
    <location>
        <begin position="130"/>
        <end position="167"/>
    </location>
</feature>
<sequence>MPVYDTDIEDVIDGEEDNMEDVVVVANDLCSSKIQTTDAQPESIRKTLAFNKAVLEDPEDKRLKNSDAVVPSYAETLTFSQNWYQEQKFLIKMPPRRNRNINDVYDRIMARMQERLDQFVDQFVDRMNDMMNPKRRGDRNGQRSEGEESEYPFFEGDGSSDEWGDYGVTGNGYEGPPVFDDDQYEEDIVSGDVGKGFVDNYLNFQEDENNVSFLGVVLGVEEGSMPVYDTDIEDVIDGEEDNMEDVVVVANDLCSSKIQTTVSVNFSKTVDSNPQELILLKKGNFVELSILIGKKYQEEYLKATPMNDKLGFKTIKVRGRVIIMKGNLM</sequence>
<accession>A0ABQ5EX28</accession>
<reference evidence="2" key="2">
    <citation type="submission" date="2022-01" db="EMBL/GenBank/DDBJ databases">
        <authorList>
            <person name="Yamashiro T."/>
            <person name="Shiraishi A."/>
            <person name="Satake H."/>
            <person name="Nakayama K."/>
        </authorList>
    </citation>
    <scope>NUCLEOTIDE SEQUENCE</scope>
</reference>
<dbReference type="EMBL" id="BQNB010016728">
    <property type="protein sequence ID" value="GJT55102.1"/>
    <property type="molecule type" value="Genomic_DNA"/>
</dbReference>
<keyword evidence="3" id="KW-1185">Reference proteome</keyword>
<dbReference type="Proteomes" id="UP001151760">
    <property type="component" value="Unassembled WGS sequence"/>
</dbReference>
<evidence type="ECO:0000313" key="2">
    <source>
        <dbReference type="EMBL" id="GJT55102.1"/>
    </source>
</evidence>
<name>A0ABQ5EX28_9ASTR</name>
<evidence type="ECO:0000313" key="3">
    <source>
        <dbReference type="Proteomes" id="UP001151760"/>
    </source>
</evidence>
<evidence type="ECO:0008006" key="4">
    <source>
        <dbReference type="Google" id="ProtNLM"/>
    </source>
</evidence>
<gene>
    <name evidence="2" type="ORF">Tco_0990156</name>
</gene>
<comment type="caution">
    <text evidence="2">The sequence shown here is derived from an EMBL/GenBank/DDBJ whole genome shotgun (WGS) entry which is preliminary data.</text>
</comment>
<organism evidence="2 3">
    <name type="scientific">Tanacetum coccineum</name>
    <dbReference type="NCBI Taxonomy" id="301880"/>
    <lineage>
        <taxon>Eukaryota</taxon>
        <taxon>Viridiplantae</taxon>
        <taxon>Streptophyta</taxon>
        <taxon>Embryophyta</taxon>
        <taxon>Tracheophyta</taxon>
        <taxon>Spermatophyta</taxon>
        <taxon>Magnoliopsida</taxon>
        <taxon>eudicotyledons</taxon>
        <taxon>Gunneridae</taxon>
        <taxon>Pentapetalae</taxon>
        <taxon>asterids</taxon>
        <taxon>campanulids</taxon>
        <taxon>Asterales</taxon>
        <taxon>Asteraceae</taxon>
        <taxon>Asteroideae</taxon>
        <taxon>Anthemideae</taxon>
        <taxon>Anthemidinae</taxon>
        <taxon>Tanacetum</taxon>
    </lineage>
</organism>
<reference evidence="2" key="1">
    <citation type="journal article" date="2022" name="Int. J. Mol. Sci.">
        <title>Draft Genome of Tanacetum Coccineum: Genomic Comparison of Closely Related Tanacetum-Family Plants.</title>
        <authorList>
            <person name="Yamashiro T."/>
            <person name="Shiraishi A."/>
            <person name="Nakayama K."/>
            <person name="Satake H."/>
        </authorList>
    </citation>
    <scope>NUCLEOTIDE SEQUENCE</scope>
</reference>
<evidence type="ECO:0000256" key="1">
    <source>
        <dbReference type="SAM" id="MobiDB-lite"/>
    </source>
</evidence>